<evidence type="ECO:0000256" key="2">
    <source>
        <dbReference type="ARBA" id="ARBA00022692"/>
    </source>
</evidence>
<comment type="similarity">
    <text evidence="5">Belongs to the SAT4 family.</text>
</comment>
<dbReference type="PANTHER" id="PTHR33048:SF155">
    <property type="entry name" value="INTEGRAL MEMBRANE PROTEIN"/>
    <property type="match status" value="1"/>
</dbReference>
<sequence>MATHEDKGPGILAICSTLTALATLFVAARLYVRARILSRVGLDDWLIIASMICGYIMLGLTIAAVRSGNGRHFALLTNEQRSGAILYTIAGFCPGIFSFGIPKLAVVALLTKITNPSRKHKIFLWVMTSGCLLILFGCVIILFAQCSPARSQWDFSVKGTCWSPWILVYYAIVAGNISAAVDLYLAIYPAVVLYRLQINLKKKLALGVALGLGSVATAVAIYKSTRLPALASADFTYDTSDITIWTSIEGNSIIIAACIPTLQPLFDLVFGRRVFGSTDDKKYSGYKYGSRSGMKTPQHIELSSNMGSKAGNNSKHRKMGISDVTIAKDSQESILGSENETSVVGNSATQHGDRGTGWIQRTDDVTIAFEPKVGERKGI</sequence>
<dbReference type="Pfam" id="PF20684">
    <property type="entry name" value="Fung_rhodopsin"/>
    <property type="match status" value="1"/>
</dbReference>
<keyword evidence="10" id="KW-1185">Reference proteome</keyword>
<dbReference type="EMBL" id="MU005583">
    <property type="protein sequence ID" value="KAF2683684.1"/>
    <property type="molecule type" value="Genomic_DNA"/>
</dbReference>
<dbReference type="Proteomes" id="UP000799291">
    <property type="component" value="Unassembled WGS sequence"/>
</dbReference>
<reference evidence="9" key="1">
    <citation type="journal article" date="2020" name="Stud. Mycol.">
        <title>101 Dothideomycetes genomes: a test case for predicting lifestyles and emergence of pathogens.</title>
        <authorList>
            <person name="Haridas S."/>
            <person name="Albert R."/>
            <person name="Binder M."/>
            <person name="Bloem J."/>
            <person name="Labutti K."/>
            <person name="Salamov A."/>
            <person name="Andreopoulos B."/>
            <person name="Baker S."/>
            <person name="Barry K."/>
            <person name="Bills G."/>
            <person name="Bluhm B."/>
            <person name="Cannon C."/>
            <person name="Castanera R."/>
            <person name="Culley D."/>
            <person name="Daum C."/>
            <person name="Ezra D."/>
            <person name="Gonzalez J."/>
            <person name="Henrissat B."/>
            <person name="Kuo A."/>
            <person name="Liang C."/>
            <person name="Lipzen A."/>
            <person name="Lutzoni F."/>
            <person name="Magnuson J."/>
            <person name="Mondo S."/>
            <person name="Nolan M."/>
            <person name="Ohm R."/>
            <person name="Pangilinan J."/>
            <person name="Park H.-J."/>
            <person name="Ramirez L."/>
            <person name="Alfaro M."/>
            <person name="Sun H."/>
            <person name="Tritt A."/>
            <person name="Yoshinaga Y."/>
            <person name="Zwiers L.-H."/>
            <person name="Turgeon B."/>
            <person name="Goodwin S."/>
            <person name="Spatafora J."/>
            <person name="Crous P."/>
            <person name="Grigoriev I."/>
        </authorList>
    </citation>
    <scope>NUCLEOTIDE SEQUENCE</scope>
    <source>
        <strain evidence="9">CBS 122367</strain>
    </source>
</reference>
<dbReference type="PANTHER" id="PTHR33048">
    <property type="entry name" value="PTH11-LIKE INTEGRAL MEMBRANE PROTEIN (AFU_ORTHOLOGUE AFUA_5G11245)"/>
    <property type="match status" value="1"/>
</dbReference>
<feature type="region of interest" description="Disordered" evidence="6">
    <location>
        <begin position="335"/>
        <end position="357"/>
    </location>
</feature>
<keyword evidence="2 7" id="KW-0812">Transmembrane</keyword>
<evidence type="ECO:0000256" key="6">
    <source>
        <dbReference type="SAM" id="MobiDB-lite"/>
    </source>
</evidence>
<gene>
    <name evidence="9" type="ORF">K458DRAFT_404632</name>
</gene>
<evidence type="ECO:0000256" key="1">
    <source>
        <dbReference type="ARBA" id="ARBA00004141"/>
    </source>
</evidence>
<feature type="transmembrane region" description="Helical" evidence="7">
    <location>
        <begin position="85"/>
        <end position="110"/>
    </location>
</feature>
<dbReference type="InterPro" id="IPR049326">
    <property type="entry name" value="Rhodopsin_dom_fungi"/>
</dbReference>
<comment type="subcellular location">
    <subcellularLocation>
        <location evidence="1">Membrane</location>
        <topology evidence="1">Multi-pass membrane protein</topology>
    </subcellularLocation>
</comment>
<feature type="transmembrane region" description="Helical" evidence="7">
    <location>
        <begin position="165"/>
        <end position="192"/>
    </location>
</feature>
<evidence type="ECO:0000256" key="5">
    <source>
        <dbReference type="ARBA" id="ARBA00038359"/>
    </source>
</evidence>
<evidence type="ECO:0000313" key="9">
    <source>
        <dbReference type="EMBL" id="KAF2683684.1"/>
    </source>
</evidence>
<feature type="transmembrane region" description="Helical" evidence="7">
    <location>
        <begin position="12"/>
        <end position="32"/>
    </location>
</feature>
<dbReference type="OrthoDB" id="5331848at2759"/>
<proteinExistence type="inferred from homology"/>
<feature type="transmembrane region" description="Helical" evidence="7">
    <location>
        <begin position="122"/>
        <end position="145"/>
    </location>
</feature>
<dbReference type="AlphaFoldDB" id="A0A6G1IZK5"/>
<keyword evidence="3 7" id="KW-1133">Transmembrane helix</keyword>
<feature type="transmembrane region" description="Helical" evidence="7">
    <location>
        <begin position="204"/>
        <end position="222"/>
    </location>
</feature>
<evidence type="ECO:0000313" key="10">
    <source>
        <dbReference type="Proteomes" id="UP000799291"/>
    </source>
</evidence>
<evidence type="ECO:0000256" key="3">
    <source>
        <dbReference type="ARBA" id="ARBA00022989"/>
    </source>
</evidence>
<organism evidence="9 10">
    <name type="scientific">Lentithecium fluviatile CBS 122367</name>
    <dbReference type="NCBI Taxonomy" id="1168545"/>
    <lineage>
        <taxon>Eukaryota</taxon>
        <taxon>Fungi</taxon>
        <taxon>Dikarya</taxon>
        <taxon>Ascomycota</taxon>
        <taxon>Pezizomycotina</taxon>
        <taxon>Dothideomycetes</taxon>
        <taxon>Pleosporomycetidae</taxon>
        <taxon>Pleosporales</taxon>
        <taxon>Massarineae</taxon>
        <taxon>Lentitheciaceae</taxon>
        <taxon>Lentithecium</taxon>
    </lineage>
</organism>
<keyword evidence="4 7" id="KW-0472">Membrane</keyword>
<dbReference type="GO" id="GO:0016020">
    <property type="term" value="C:membrane"/>
    <property type="evidence" value="ECO:0007669"/>
    <property type="project" value="UniProtKB-SubCell"/>
</dbReference>
<name>A0A6G1IZK5_9PLEO</name>
<accession>A0A6G1IZK5</accession>
<evidence type="ECO:0000256" key="7">
    <source>
        <dbReference type="SAM" id="Phobius"/>
    </source>
</evidence>
<dbReference type="InterPro" id="IPR052337">
    <property type="entry name" value="SAT4-like"/>
</dbReference>
<feature type="transmembrane region" description="Helical" evidence="7">
    <location>
        <begin position="44"/>
        <end position="65"/>
    </location>
</feature>
<protein>
    <submittedName>
        <fullName evidence="9">Integral membrane protein</fullName>
    </submittedName>
</protein>
<evidence type="ECO:0000259" key="8">
    <source>
        <dbReference type="Pfam" id="PF20684"/>
    </source>
</evidence>
<feature type="compositionally biased region" description="Polar residues" evidence="6">
    <location>
        <begin position="335"/>
        <end position="350"/>
    </location>
</feature>
<evidence type="ECO:0000256" key="4">
    <source>
        <dbReference type="ARBA" id="ARBA00023136"/>
    </source>
</evidence>
<feature type="domain" description="Rhodopsin" evidence="8">
    <location>
        <begin position="28"/>
        <end position="266"/>
    </location>
</feature>